<organism evidence="7 8">
    <name type="scientific">Xanthomarina gelatinilytica</name>
    <dbReference type="NCBI Taxonomy" id="1137281"/>
    <lineage>
        <taxon>Bacteria</taxon>
        <taxon>Pseudomonadati</taxon>
        <taxon>Bacteroidota</taxon>
        <taxon>Flavobacteriia</taxon>
        <taxon>Flavobacteriales</taxon>
        <taxon>Flavobacteriaceae</taxon>
        <taxon>Xanthomarina</taxon>
    </lineage>
</organism>
<protein>
    <submittedName>
        <fullName evidence="7">Homoserine lactone transporter</fullName>
    </submittedName>
</protein>
<keyword evidence="5 6" id="KW-0472">Membrane</keyword>
<dbReference type="EMBL" id="DPRK01000085">
    <property type="protein sequence ID" value="HCY80984.1"/>
    <property type="molecule type" value="Genomic_DNA"/>
</dbReference>
<evidence type="ECO:0000256" key="1">
    <source>
        <dbReference type="ARBA" id="ARBA00004651"/>
    </source>
</evidence>
<dbReference type="Pfam" id="PF01810">
    <property type="entry name" value="LysE"/>
    <property type="match status" value="1"/>
</dbReference>
<dbReference type="AlphaFoldDB" id="A0A3D6BQ35"/>
<dbReference type="GO" id="GO:0005886">
    <property type="term" value="C:plasma membrane"/>
    <property type="evidence" value="ECO:0007669"/>
    <property type="project" value="UniProtKB-SubCell"/>
</dbReference>
<evidence type="ECO:0000256" key="5">
    <source>
        <dbReference type="ARBA" id="ARBA00023136"/>
    </source>
</evidence>
<feature type="transmembrane region" description="Helical" evidence="6">
    <location>
        <begin position="120"/>
        <end position="141"/>
    </location>
</feature>
<evidence type="ECO:0000313" key="7">
    <source>
        <dbReference type="EMBL" id="HCY80984.1"/>
    </source>
</evidence>
<dbReference type="PANTHER" id="PTHR30086:SF20">
    <property type="entry name" value="ARGININE EXPORTER PROTEIN ARGO-RELATED"/>
    <property type="match status" value="1"/>
</dbReference>
<dbReference type="PANTHER" id="PTHR30086">
    <property type="entry name" value="ARGININE EXPORTER PROTEIN ARGO"/>
    <property type="match status" value="1"/>
</dbReference>
<feature type="transmembrane region" description="Helical" evidence="6">
    <location>
        <begin position="12"/>
        <end position="29"/>
    </location>
</feature>
<dbReference type="Proteomes" id="UP000263268">
    <property type="component" value="Unassembled WGS sequence"/>
</dbReference>
<comment type="caution">
    <text evidence="7">The sequence shown here is derived from an EMBL/GenBank/DDBJ whole genome shotgun (WGS) entry which is preliminary data.</text>
</comment>
<proteinExistence type="predicted"/>
<keyword evidence="3 6" id="KW-0812">Transmembrane</keyword>
<gene>
    <name evidence="7" type="ORF">DHV22_04935</name>
</gene>
<reference evidence="7 8" key="1">
    <citation type="journal article" date="2018" name="Nat. Biotechnol.">
        <title>A standardized bacterial taxonomy based on genome phylogeny substantially revises the tree of life.</title>
        <authorList>
            <person name="Parks D.H."/>
            <person name="Chuvochina M."/>
            <person name="Waite D.W."/>
            <person name="Rinke C."/>
            <person name="Skarshewski A."/>
            <person name="Chaumeil P.A."/>
            <person name="Hugenholtz P."/>
        </authorList>
    </citation>
    <scope>NUCLEOTIDE SEQUENCE [LARGE SCALE GENOMIC DNA]</scope>
    <source>
        <strain evidence="7">UBA10227</strain>
    </source>
</reference>
<feature type="transmembrane region" description="Helical" evidence="6">
    <location>
        <begin position="71"/>
        <end position="89"/>
    </location>
</feature>
<keyword evidence="4 6" id="KW-1133">Transmembrane helix</keyword>
<dbReference type="PIRSF" id="PIRSF006324">
    <property type="entry name" value="LeuE"/>
    <property type="match status" value="1"/>
</dbReference>
<dbReference type="InterPro" id="IPR001123">
    <property type="entry name" value="LeuE-type"/>
</dbReference>
<evidence type="ECO:0000256" key="2">
    <source>
        <dbReference type="ARBA" id="ARBA00022475"/>
    </source>
</evidence>
<evidence type="ECO:0000256" key="6">
    <source>
        <dbReference type="SAM" id="Phobius"/>
    </source>
</evidence>
<accession>A0A3D6BQ35</accession>
<feature type="transmembrane region" description="Helical" evidence="6">
    <location>
        <begin position="41"/>
        <end position="65"/>
    </location>
</feature>
<evidence type="ECO:0000256" key="3">
    <source>
        <dbReference type="ARBA" id="ARBA00022692"/>
    </source>
</evidence>
<name>A0A3D6BQ35_9FLAO</name>
<sequence length="211" mass="23092">MFGIINYETFLIAAILLNVTPGSDTLYILGQSIGNGKKAGILSALGISTGAIIHIVLATFGLSVILAESVLAFNIVKYCGAAYLIFLGIKSLRVRKPSFPVKNSTILENSSDKKTFVSGILTNLFNPKVALFFLAFLPQFINVNYHNTTLSFFLLGITFLCTGTIWCIILALYASKLSSKFRQNPKIKVWLDRFSGTVFIALGIKLALLKR</sequence>
<keyword evidence="2" id="KW-1003">Cell membrane</keyword>
<evidence type="ECO:0000256" key="4">
    <source>
        <dbReference type="ARBA" id="ARBA00022989"/>
    </source>
</evidence>
<evidence type="ECO:0000313" key="8">
    <source>
        <dbReference type="Proteomes" id="UP000263268"/>
    </source>
</evidence>
<feature type="transmembrane region" description="Helical" evidence="6">
    <location>
        <begin position="153"/>
        <end position="175"/>
    </location>
</feature>
<comment type="subcellular location">
    <subcellularLocation>
        <location evidence="1">Cell membrane</location>
        <topology evidence="1">Multi-pass membrane protein</topology>
    </subcellularLocation>
</comment>
<dbReference type="GO" id="GO:0015171">
    <property type="term" value="F:amino acid transmembrane transporter activity"/>
    <property type="evidence" value="ECO:0007669"/>
    <property type="project" value="TreeGrafter"/>
</dbReference>